<dbReference type="Proteomes" id="UP000198584">
    <property type="component" value="Unassembled WGS sequence"/>
</dbReference>
<accession>A0A1H3WFW5</accession>
<keyword evidence="2" id="KW-1185">Reference proteome</keyword>
<evidence type="ECO:0000313" key="2">
    <source>
        <dbReference type="Proteomes" id="UP000198584"/>
    </source>
</evidence>
<dbReference type="AlphaFoldDB" id="A0A1H3WFW5"/>
<dbReference type="RefSeq" id="WP_093041764.1">
    <property type="nucleotide sequence ID" value="NZ_FNQR01000001.1"/>
</dbReference>
<sequence length="202" mass="22730">MRKIFLWIALLIMIFAVGCVKAETGVVTIQKNMDSDHVKSFDKLHLGELNEYQYILPKNEQLRGDIVVELYEDGVKQNNTTSLSLGWDKNEQRSGNFGMGILENPEGEPGLILYSPSSTLRSSNLKATKWTDLSIRGWQDGPGEKELTLEPGESYVLGAYKGTTSNETRNYVLSDETELEEMLNSHEIVLLLKISLSEQQQS</sequence>
<dbReference type="PROSITE" id="PS51257">
    <property type="entry name" value="PROKAR_LIPOPROTEIN"/>
    <property type="match status" value="1"/>
</dbReference>
<evidence type="ECO:0008006" key="3">
    <source>
        <dbReference type="Google" id="ProtNLM"/>
    </source>
</evidence>
<protein>
    <recommendedName>
        <fullName evidence="3">Lipoprotein</fullName>
    </recommendedName>
</protein>
<evidence type="ECO:0000313" key="1">
    <source>
        <dbReference type="EMBL" id="SDZ85128.1"/>
    </source>
</evidence>
<dbReference type="EMBL" id="FNQR01000001">
    <property type="protein sequence ID" value="SDZ85128.1"/>
    <property type="molecule type" value="Genomic_DNA"/>
</dbReference>
<gene>
    <name evidence="1" type="ORF">SAMN05421743_101420</name>
</gene>
<reference evidence="1 2" key="1">
    <citation type="submission" date="2016-10" db="EMBL/GenBank/DDBJ databases">
        <authorList>
            <person name="de Groot N.N."/>
        </authorList>
    </citation>
    <scope>NUCLEOTIDE SEQUENCE [LARGE SCALE GENOMIC DNA]</scope>
    <source>
        <strain evidence="1 2">CCM7597</strain>
    </source>
</reference>
<organism evidence="1 2">
    <name type="scientific">Thalassobacillus cyri</name>
    <dbReference type="NCBI Taxonomy" id="571932"/>
    <lineage>
        <taxon>Bacteria</taxon>
        <taxon>Bacillati</taxon>
        <taxon>Bacillota</taxon>
        <taxon>Bacilli</taxon>
        <taxon>Bacillales</taxon>
        <taxon>Bacillaceae</taxon>
        <taxon>Thalassobacillus</taxon>
    </lineage>
</organism>
<name>A0A1H3WFW5_9BACI</name>
<dbReference type="OrthoDB" id="2966461at2"/>
<proteinExistence type="predicted"/>